<name>A0A8C5Q0M8_9ANUR</name>
<proteinExistence type="predicted"/>
<dbReference type="GeneTree" id="ENSGT00390000008373"/>
<gene>
    <name evidence="2" type="primary">GINM1</name>
</gene>
<accession>A0A8C5Q0M8</accession>
<sequence length="323" mass="36336">MEHWIRFSGPSWIFLSGLSYVLLTILTSGQSHPDSPSMQETVRHNVTVFKENENTTVQIMVDIAYRKGQVEVNGFPVSRGVTRITLGMEISSSESLGPSISSVSIRVLVQQRPMDFILKETHILVQQEVISFEGYQVQQNKTTQVEILVNETMDLVSYSTLSTPLEEALLYSLPLANDVLFTFPNIPETGERAPQQTTREYNIRQNTTLDEEPYPGKLPETPIRGEAPVSSYKVMCEYAEYLRNHLCYIWSQIYLVLIKIIKVVVVGVIAAAIVIEVLKILYPAGQQKGVLFPVEIKDSPLLVPVISQETDTLMNSCDEKNIP</sequence>
<evidence type="ECO:0000313" key="2">
    <source>
        <dbReference type="Ensembl" id="ENSLLEP00000030201.1"/>
    </source>
</evidence>
<feature type="transmembrane region" description="Helical" evidence="1">
    <location>
        <begin position="12"/>
        <end position="29"/>
    </location>
</feature>
<keyword evidence="1" id="KW-0812">Transmembrane</keyword>
<dbReference type="AlphaFoldDB" id="A0A8C5Q0M8"/>
<keyword evidence="1" id="KW-0472">Membrane</keyword>
<evidence type="ECO:0000313" key="3">
    <source>
        <dbReference type="Proteomes" id="UP000694569"/>
    </source>
</evidence>
<keyword evidence="3" id="KW-1185">Reference proteome</keyword>
<dbReference type="PANTHER" id="PTHR28549">
    <property type="entry name" value="GLYCOPROTEIN INTEGRAL MEMBRANE PROTEIN 1"/>
    <property type="match status" value="1"/>
</dbReference>
<feature type="transmembrane region" description="Helical" evidence="1">
    <location>
        <begin position="253"/>
        <end position="278"/>
    </location>
</feature>
<dbReference type="Proteomes" id="UP000694569">
    <property type="component" value="Unplaced"/>
</dbReference>
<dbReference type="InterPro" id="IPR042319">
    <property type="entry name" value="GINM1"/>
</dbReference>
<reference evidence="2" key="1">
    <citation type="submission" date="2025-08" db="UniProtKB">
        <authorList>
            <consortium name="Ensembl"/>
        </authorList>
    </citation>
    <scope>IDENTIFICATION</scope>
</reference>
<dbReference type="OrthoDB" id="10022429at2759"/>
<reference evidence="2" key="2">
    <citation type="submission" date="2025-09" db="UniProtKB">
        <authorList>
            <consortium name="Ensembl"/>
        </authorList>
    </citation>
    <scope>IDENTIFICATION</scope>
</reference>
<dbReference type="PANTHER" id="PTHR28549:SF1">
    <property type="entry name" value="GLYCOPROTEIN INTEGRAL MEMBRANE PROTEIN 1"/>
    <property type="match status" value="1"/>
</dbReference>
<protein>
    <submittedName>
        <fullName evidence="2">Glycosylated integral membrane protein 1</fullName>
    </submittedName>
</protein>
<keyword evidence="1" id="KW-1133">Transmembrane helix</keyword>
<organism evidence="2 3">
    <name type="scientific">Leptobrachium leishanense</name>
    <name type="common">Leishan spiny toad</name>
    <dbReference type="NCBI Taxonomy" id="445787"/>
    <lineage>
        <taxon>Eukaryota</taxon>
        <taxon>Metazoa</taxon>
        <taxon>Chordata</taxon>
        <taxon>Craniata</taxon>
        <taxon>Vertebrata</taxon>
        <taxon>Euteleostomi</taxon>
        <taxon>Amphibia</taxon>
        <taxon>Batrachia</taxon>
        <taxon>Anura</taxon>
        <taxon>Pelobatoidea</taxon>
        <taxon>Megophryidae</taxon>
        <taxon>Leptobrachium</taxon>
    </lineage>
</organism>
<dbReference type="Ensembl" id="ENSLLET00000031365.1">
    <property type="protein sequence ID" value="ENSLLEP00000030201.1"/>
    <property type="gene ID" value="ENSLLEG00000019103.1"/>
</dbReference>
<evidence type="ECO:0000256" key="1">
    <source>
        <dbReference type="SAM" id="Phobius"/>
    </source>
</evidence>